<reference evidence="5" key="1">
    <citation type="submission" date="2021-06" db="EMBL/GenBank/DDBJ databases">
        <authorList>
            <person name="Kallberg Y."/>
            <person name="Tangrot J."/>
            <person name="Rosling A."/>
        </authorList>
    </citation>
    <scope>NUCLEOTIDE SEQUENCE</scope>
    <source>
        <strain evidence="5">CL551</strain>
    </source>
</reference>
<keyword evidence="6" id="KW-1185">Reference proteome</keyword>
<evidence type="ECO:0000313" key="6">
    <source>
        <dbReference type="Proteomes" id="UP000789342"/>
    </source>
</evidence>
<dbReference type="OrthoDB" id="4664297at2759"/>
<dbReference type="EMBL" id="CAJVPV010000693">
    <property type="protein sequence ID" value="CAG8469679.1"/>
    <property type="molecule type" value="Genomic_DNA"/>
</dbReference>
<evidence type="ECO:0000256" key="3">
    <source>
        <dbReference type="ARBA" id="ARBA00023277"/>
    </source>
</evidence>
<proteinExistence type="inferred from homology"/>
<dbReference type="Proteomes" id="UP000789342">
    <property type="component" value="Unassembled WGS sequence"/>
</dbReference>
<accession>A0A9N8Z3I5</accession>
<comment type="catalytic activity">
    <reaction evidence="4">
        <text>alpha-D-galactosyl-(1-&gt;3)-1D-myo-inositol + sucrose = raffinose + myo-inositol</text>
        <dbReference type="Rhea" id="RHEA:20161"/>
        <dbReference type="ChEBI" id="CHEBI:16634"/>
        <dbReference type="ChEBI" id="CHEBI:17268"/>
        <dbReference type="ChEBI" id="CHEBI:17505"/>
        <dbReference type="ChEBI" id="CHEBI:17992"/>
        <dbReference type="EC" id="2.4.1.82"/>
    </reaction>
</comment>
<evidence type="ECO:0000313" key="5">
    <source>
        <dbReference type="EMBL" id="CAG8469679.1"/>
    </source>
</evidence>
<dbReference type="InterPro" id="IPR008811">
    <property type="entry name" value="Glycosyl_hydrolases_36"/>
</dbReference>
<comment type="caution">
    <text evidence="5">The sequence shown here is derived from an EMBL/GenBank/DDBJ whole genome shotgun (WGS) entry which is preliminary data.</text>
</comment>
<dbReference type="InterPro" id="IPR013785">
    <property type="entry name" value="Aldolase_TIM"/>
</dbReference>
<sequence>MRVFVQPALLTVTFVYKPKPLTITIWFLDEVHREKLIVQLWSNLNDPRWTEKGFEELDDDKSLKVVGYNDKNSCRTFEVTVPTDNIDEGWYEFTIRYKMKESKEWQWISENQNGRIFVGNVTQDIKHGIERISSIFYQKIEDKRIDYVLQDDVDCWYVSSDARFNNGQPTCVDFGSLQNVVQFFAIRRSTVWWTIPVTGTGKLDIQDMDTFYILAQQSTGCYVVMIPMISDGCASSFRTDKDGNLQLVTINDSGNDSIAKFVIGYGKDPYIVSRSCIELIKVTLGTGGKSRENTNQQFYYDYLGYCTWNAFHKNVHEQDVINALQSLDEIGVHVGYVILDDGWQQFNGSDQLESFEPNPKKFPDGLKGLIRKMKERFQYVRHFGVWHTLWGYWNGIDPFSKISSIYEVEQVKKGDQLIYLITPKDIQRFYHDFHDYLKKEGVSMLKVDSQGSFDLICNGETRHRQWWKEYQAALKKSCKDNFENRVIYCMAHSPKIMQWVLSGPGTENSENTNKPLFRNTDDYFPDVEDSHVWHIYSNAMNNVLTSMMYSLPDWDMFQSSHRFNEFHAAARAISGSPMYITDPPHKHDVEILTKCIINVPTSEPLTLTKPSPTPLTSSKIKLSTKLPQIILRSESPALPSLSNLFQDSTKVDKLLKIYNKNKRIGVIGLWNCRQYALVDQICFDDIHDLEFLRINENDSSNRHYKWATYFFQNKETCVIDLLGLDKRIPVMVQPENFEIVTVSPIDVATGQKSNGDEFDIMIACFGLVDKYNGSRAVHSTEFLVDNVPQATNLKNQRGKLLYEVRLIGYGECGFHLDVRNGFVSKIRACLGVKVLNDERVMYDREKKFLTIRMEREDMEKDGRRNKTTKLDDDTLMVNLILELIVQ</sequence>
<dbReference type="PANTHER" id="PTHR31268:SF32">
    <property type="entry name" value="GALACTINOL--SUCROSE GALACTOSYLTRANSFERASE 2-RELATED"/>
    <property type="match status" value="1"/>
</dbReference>
<evidence type="ECO:0000256" key="4">
    <source>
        <dbReference type="ARBA" id="ARBA00049426"/>
    </source>
</evidence>
<dbReference type="AlphaFoldDB" id="A0A9N8Z3I5"/>
<dbReference type="PANTHER" id="PTHR31268">
    <property type="match status" value="1"/>
</dbReference>
<dbReference type="Pfam" id="PF05691">
    <property type="entry name" value="Raffinose_syn"/>
    <property type="match status" value="3"/>
</dbReference>
<comment type="catalytic activity">
    <reaction evidence="1">
        <text>Hydrolysis of terminal, non-reducing alpha-D-galactose residues in alpha-D-galactosides, including galactose oligosaccharides, galactomannans and galactolipids.</text>
        <dbReference type="EC" id="3.2.1.22"/>
    </reaction>
</comment>
<dbReference type="GO" id="GO:0004557">
    <property type="term" value="F:alpha-galactosidase activity"/>
    <property type="evidence" value="ECO:0007669"/>
    <property type="project" value="UniProtKB-EC"/>
</dbReference>
<keyword evidence="3" id="KW-0119">Carbohydrate metabolism</keyword>
<dbReference type="SUPFAM" id="SSF51445">
    <property type="entry name" value="(Trans)glycosidases"/>
    <property type="match status" value="1"/>
</dbReference>
<name>A0A9N8Z3I5_9GLOM</name>
<dbReference type="Gene3D" id="3.20.20.70">
    <property type="entry name" value="Aldolase class I"/>
    <property type="match status" value="1"/>
</dbReference>
<evidence type="ECO:0000256" key="1">
    <source>
        <dbReference type="ARBA" id="ARBA00001255"/>
    </source>
</evidence>
<gene>
    <name evidence="5" type="ORF">AMORRO_LOCUS1796</name>
</gene>
<organism evidence="5 6">
    <name type="scientific">Acaulospora morrowiae</name>
    <dbReference type="NCBI Taxonomy" id="94023"/>
    <lineage>
        <taxon>Eukaryota</taxon>
        <taxon>Fungi</taxon>
        <taxon>Fungi incertae sedis</taxon>
        <taxon>Mucoromycota</taxon>
        <taxon>Glomeromycotina</taxon>
        <taxon>Glomeromycetes</taxon>
        <taxon>Diversisporales</taxon>
        <taxon>Acaulosporaceae</taxon>
        <taxon>Acaulospora</taxon>
    </lineage>
</organism>
<dbReference type="GO" id="GO:0047274">
    <property type="term" value="F:galactinol-sucrose galactosyltransferase activity"/>
    <property type="evidence" value="ECO:0007669"/>
    <property type="project" value="UniProtKB-EC"/>
</dbReference>
<dbReference type="InterPro" id="IPR017853">
    <property type="entry name" value="GH"/>
</dbReference>
<comment type="similarity">
    <text evidence="2">Belongs to the glycosyl hydrolases 36 family.</text>
</comment>
<evidence type="ECO:0000256" key="2">
    <source>
        <dbReference type="ARBA" id="ARBA00007240"/>
    </source>
</evidence>
<protein>
    <submittedName>
        <fullName evidence="5">15168_t:CDS:1</fullName>
    </submittedName>
</protein>